<dbReference type="InterPro" id="IPR010106">
    <property type="entry name" value="RpnA"/>
</dbReference>
<reference evidence="1 2" key="1">
    <citation type="submission" date="2024-09" db="EMBL/GenBank/DDBJ databases">
        <title>Floridaenema gen nov. (Aerosakkonemataceae, Aerosakkonematales ord. nov., Cyanobacteria) from benthic tropical and subtropical fresh waters, with the description of four new species.</title>
        <authorList>
            <person name="Moretto J.A."/>
            <person name="Berthold D.E."/>
            <person name="Lefler F.W."/>
            <person name="Huang I.-S."/>
            <person name="Laughinghouse H. IV."/>
        </authorList>
    </citation>
    <scope>NUCLEOTIDE SEQUENCE [LARGE SCALE GENOMIC DNA]</scope>
    <source>
        <strain evidence="1 2">BLCC-F50</strain>
    </source>
</reference>
<dbReference type="PANTHER" id="PTHR35586">
    <property type="entry name" value="SLL1691 PROTEIN"/>
    <property type="match status" value="1"/>
</dbReference>
<gene>
    <name evidence="1" type="ORF">ACE1CI_11895</name>
</gene>
<protein>
    <submittedName>
        <fullName evidence="1">Rpn family recombination-promoting nuclease/putative transposase</fullName>
    </submittedName>
</protein>
<name>A0ABV4XPG4_9CYAN</name>
<organism evidence="1 2">
    <name type="scientific">Floridaenema flaviceps BLCC-F50</name>
    <dbReference type="NCBI Taxonomy" id="3153642"/>
    <lineage>
        <taxon>Bacteria</taxon>
        <taxon>Bacillati</taxon>
        <taxon>Cyanobacteriota</taxon>
        <taxon>Cyanophyceae</taxon>
        <taxon>Oscillatoriophycideae</taxon>
        <taxon>Aerosakkonematales</taxon>
        <taxon>Aerosakkonemataceae</taxon>
        <taxon>Floridanema</taxon>
        <taxon>Floridanema flaviceps</taxon>
    </lineage>
</organism>
<evidence type="ECO:0000313" key="2">
    <source>
        <dbReference type="Proteomes" id="UP001576784"/>
    </source>
</evidence>
<dbReference type="PANTHER" id="PTHR35586:SF2">
    <property type="entry name" value="SLL1542 PROTEIN"/>
    <property type="match status" value="1"/>
</dbReference>
<dbReference type="EMBL" id="JBHFNR010000078">
    <property type="protein sequence ID" value="MFB2893605.1"/>
    <property type="molecule type" value="Genomic_DNA"/>
</dbReference>
<dbReference type="NCBIfam" id="TIGR01784">
    <property type="entry name" value="T_den_put_tspse"/>
    <property type="match status" value="1"/>
</dbReference>
<dbReference type="RefSeq" id="WP_413263263.1">
    <property type="nucleotide sequence ID" value="NZ_JBHFNR010000078.1"/>
</dbReference>
<sequence>MKTDHIFYRIFKELPQTFFELWGESPELVNDYRFDSVELKQTAFRIDGVFLPENLENPIYFTEVQFQKDPKIYLRLFSEIFTYLRDNDPALKWRAMIIFRSRSIEPTAKQRESVQPLLDSPLVRRIYLNEIEVSETTPLGVQIIQLVVATKKQLLERVTRLIAQVKQQFADEPYRLQLLNLLEVIVLAKLPEMSRQELEAMFGVEDLRNTRFAQELIEEGAKIGEERGEEKGIIVGKLQTIPRLLGKGFSVEEIADVLQLDIEQVRQAIANLN</sequence>
<comment type="caution">
    <text evidence="1">The sequence shown here is derived from an EMBL/GenBank/DDBJ whole genome shotgun (WGS) entry which is preliminary data.</text>
</comment>
<keyword evidence="2" id="KW-1185">Reference proteome</keyword>
<dbReference type="Pfam" id="PF11103">
    <property type="entry name" value="DUF2887"/>
    <property type="match status" value="1"/>
</dbReference>
<dbReference type="Proteomes" id="UP001576784">
    <property type="component" value="Unassembled WGS sequence"/>
</dbReference>
<accession>A0ABV4XPG4</accession>
<evidence type="ECO:0000313" key="1">
    <source>
        <dbReference type="EMBL" id="MFB2893605.1"/>
    </source>
</evidence>
<proteinExistence type="predicted"/>
<dbReference type="InterPro" id="IPR022573">
    <property type="entry name" value="DUF2887"/>
</dbReference>